<gene>
    <name evidence="12" type="ORF">LSAA_1200</name>
</gene>
<dbReference type="Gene3D" id="3.30.1120.10">
    <property type="match status" value="1"/>
</dbReference>
<dbReference type="AlphaFoldDB" id="A0A7R8CDC5"/>
<dbReference type="InterPro" id="IPR018499">
    <property type="entry name" value="Tetraspanin/Peripherin"/>
</dbReference>
<evidence type="ECO:0000256" key="4">
    <source>
        <dbReference type="ARBA" id="ARBA00022692"/>
    </source>
</evidence>
<dbReference type="Gene3D" id="1.10.1450.10">
    <property type="entry name" value="Tetraspanin"/>
    <property type="match status" value="1"/>
</dbReference>
<comment type="subcellular location">
    <subcellularLocation>
        <location evidence="2">Membrane</location>
        <topology evidence="2">Multi-pass membrane protein</topology>
    </subcellularLocation>
</comment>
<dbReference type="PANTHER" id="PTHR10342">
    <property type="entry name" value="ARYLSULFATASE"/>
    <property type="match status" value="1"/>
</dbReference>
<keyword evidence="8" id="KW-1133">Transmembrane helix</keyword>
<evidence type="ECO:0000256" key="6">
    <source>
        <dbReference type="ARBA" id="ARBA00022801"/>
    </source>
</evidence>
<dbReference type="Pfam" id="PF00884">
    <property type="entry name" value="Sulfatase"/>
    <property type="match status" value="1"/>
</dbReference>
<keyword evidence="9" id="KW-0472">Membrane</keyword>
<evidence type="ECO:0000256" key="7">
    <source>
        <dbReference type="ARBA" id="ARBA00022837"/>
    </source>
</evidence>
<dbReference type="Gene3D" id="3.40.720.10">
    <property type="entry name" value="Alkaline Phosphatase, subunit A"/>
    <property type="match status" value="1"/>
</dbReference>
<keyword evidence="7" id="KW-0106">Calcium</keyword>
<dbReference type="CDD" id="cd03127">
    <property type="entry name" value="tetraspanin_LEL"/>
    <property type="match status" value="1"/>
</dbReference>
<dbReference type="EC" id="3.1.6.12" evidence="12"/>
<dbReference type="CDD" id="cd16029">
    <property type="entry name" value="4-S"/>
    <property type="match status" value="1"/>
</dbReference>
<sequence length="770" mass="86245">MSKFEYDACGSCYKTTFIIANVGFMICALVLFGLGLWLTLESNILSSLYGSVQEIGPLLAVYSATLIILFIITLIGGILGMVFRNQLVKNLKSDMIQSLKDYDPSNEGESVTIAWDTIQSKYECCGLSLNTNQDPRIIWKRNKKLNSGAADYKLPLSCCPASNYNTNDNTRASQTEPNSCSISKSWTKDCFILEIHCVGSDRVGDMILTQATKLLFVFLLWMSAISVGKGALVKRPHIIIIVADDLGWNDVGFHGSNQIPTPNIDALAYSGKILNNYYVNPICTPSRSALMTGLHPIHTGLQLHTIPAGAPYGLPLNLKILPEYLNELGYESHAIGKWHLGSFRKVYTPTYRGFKSHHGYWQGAGDYFGHTHSRKSEWGYDFYKNMDLDYKSFGNYSTKIFTSSAEEIINTHGSAKKNENKSLFLYLAHQAVHSATGGDPLQAPSEDIKRFQYIEDQGRRIFAADLYNLDKSVGSVISALRKNDMLKDSIIIFTTDNGGPAAGFNENRASNWPLRGVKDTLWEGGVRGAGIFWSPEIALNKKKEMSMDLMSIQDWLPTLYTAAGGKKNALPMMDGFDLWPTLTQGTPSPRNVLLHNIDEERFASAIRIGPWKFVKGTTYHGAWDGWYGPSGRNITDYDILGVYKSESVPCLATASVCLFNITHDPCEKNNLAFEYPSVVELAESALKTYRSTEIPPRNKAVDPRSAPRNWDYVWVNWMDYISPNKTDAKEDSGIVVNTFVHHDFFVQRNILRFIYKDGRLDRGDNQIKMR</sequence>
<proteinExistence type="inferred from homology"/>
<protein>
    <submittedName>
        <fullName evidence="12">ARSB</fullName>
        <ecNumber evidence="12">3.1.6.12</ecNumber>
    </submittedName>
</protein>
<evidence type="ECO:0000259" key="11">
    <source>
        <dbReference type="Pfam" id="PF00884"/>
    </source>
</evidence>
<evidence type="ECO:0000256" key="10">
    <source>
        <dbReference type="ARBA" id="ARBA00023180"/>
    </source>
</evidence>
<dbReference type="Pfam" id="PF00335">
    <property type="entry name" value="Tetraspanin"/>
    <property type="match status" value="1"/>
</dbReference>
<name>A0A7R8CDC5_LEPSM</name>
<evidence type="ECO:0000256" key="1">
    <source>
        <dbReference type="ARBA" id="ARBA00001913"/>
    </source>
</evidence>
<dbReference type="PROSITE" id="PS00523">
    <property type="entry name" value="SULFATASE_1"/>
    <property type="match status" value="1"/>
</dbReference>
<evidence type="ECO:0000256" key="9">
    <source>
        <dbReference type="ARBA" id="ARBA00023136"/>
    </source>
</evidence>
<dbReference type="SUPFAM" id="SSF48652">
    <property type="entry name" value="Tetraspanin"/>
    <property type="match status" value="1"/>
</dbReference>
<dbReference type="PROSITE" id="PS00149">
    <property type="entry name" value="SULFATASE_2"/>
    <property type="match status" value="1"/>
</dbReference>
<feature type="domain" description="Sulfatase N-terminal" evidence="11">
    <location>
        <begin position="236"/>
        <end position="564"/>
    </location>
</feature>
<dbReference type="InterPro" id="IPR000917">
    <property type="entry name" value="Sulfatase_N"/>
</dbReference>
<dbReference type="GO" id="GO:0016020">
    <property type="term" value="C:membrane"/>
    <property type="evidence" value="ECO:0007669"/>
    <property type="project" value="UniProtKB-SubCell"/>
</dbReference>
<evidence type="ECO:0000256" key="2">
    <source>
        <dbReference type="ARBA" id="ARBA00004141"/>
    </source>
</evidence>
<evidence type="ECO:0000256" key="3">
    <source>
        <dbReference type="ARBA" id="ARBA00008779"/>
    </source>
</evidence>
<dbReference type="GO" id="GO:0046872">
    <property type="term" value="F:metal ion binding"/>
    <property type="evidence" value="ECO:0007669"/>
    <property type="project" value="UniProtKB-KW"/>
</dbReference>
<evidence type="ECO:0000256" key="5">
    <source>
        <dbReference type="ARBA" id="ARBA00022723"/>
    </source>
</evidence>
<keyword evidence="4" id="KW-0812">Transmembrane</keyword>
<keyword evidence="6 12" id="KW-0378">Hydrolase</keyword>
<accession>A0A7R8CDC5</accession>
<dbReference type="Proteomes" id="UP000675881">
    <property type="component" value="Chromosome 1"/>
</dbReference>
<dbReference type="InterPro" id="IPR008952">
    <property type="entry name" value="Tetraspanin_EC2_sf"/>
</dbReference>
<dbReference type="EMBL" id="HG994580">
    <property type="protein sequence ID" value="CAF2775340.1"/>
    <property type="molecule type" value="Genomic_DNA"/>
</dbReference>
<evidence type="ECO:0000313" key="13">
    <source>
        <dbReference type="Proteomes" id="UP000675881"/>
    </source>
</evidence>
<comment type="similarity">
    <text evidence="3">Belongs to the sulfatase family.</text>
</comment>
<dbReference type="GO" id="GO:0003943">
    <property type="term" value="F:N-acetylgalactosamine-4-sulfatase activity"/>
    <property type="evidence" value="ECO:0007669"/>
    <property type="project" value="UniProtKB-EC"/>
</dbReference>
<keyword evidence="13" id="KW-1185">Reference proteome</keyword>
<comment type="cofactor">
    <cofactor evidence="1">
        <name>Ca(2+)</name>
        <dbReference type="ChEBI" id="CHEBI:29108"/>
    </cofactor>
</comment>
<dbReference type="InterPro" id="IPR047115">
    <property type="entry name" value="ARSB"/>
</dbReference>
<keyword evidence="10" id="KW-0325">Glycoprotein</keyword>
<dbReference type="SUPFAM" id="SSF53649">
    <property type="entry name" value="Alkaline phosphatase-like"/>
    <property type="match status" value="1"/>
</dbReference>
<dbReference type="InterPro" id="IPR017850">
    <property type="entry name" value="Alkaline_phosphatase_core_sf"/>
</dbReference>
<organism evidence="12 13">
    <name type="scientific">Lepeophtheirus salmonis</name>
    <name type="common">Salmon louse</name>
    <name type="synonym">Caligus salmonis</name>
    <dbReference type="NCBI Taxonomy" id="72036"/>
    <lineage>
        <taxon>Eukaryota</taxon>
        <taxon>Metazoa</taxon>
        <taxon>Ecdysozoa</taxon>
        <taxon>Arthropoda</taxon>
        <taxon>Crustacea</taxon>
        <taxon>Multicrustacea</taxon>
        <taxon>Hexanauplia</taxon>
        <taxon>Copepoda</taxon>
        <taxon>Siphonostomatoida</taxon>
        <taxon>Caligidae</taxon>
        <taxon>Lepeophtheirus</taxon>
    </lineage>
</organism>
<evidence type="ECO:0000313" key="12">
    <source>
        <dbReference type="EMBL" id="CAF2775340.1"/>
    </source>
</evidence>
<evidence type="ECO:0000256" key="8">
    <source>
        <dbReference type="ARBA" id="ARBA00022989"/>
    </source>
</evidence>
<keyword evidence="5" id="KW-0479">Metal-binding</keyword>
<reference evidence="12" key="1">
    <citation type="submission" date="2021-02" db="EMBL/GenBank/DDBJ databases">
        <authorList>
            <person name="Bekaert M."/>
        </authorList>
    </citation>
    <scope>NUCLEOTIDE SEQUENCE</scope>
    <source>
        <strain evidence="12">IoA-00</strain>
    </source>
</reference>
<dbReference type="PANTHER" id="PTHR10342:SF273">
    <property type="entry name" value="RE14504P"/>
    <property type="match status" value="1"/>
</dbReference>
<dbReference type="OrthoDB" id="103349at2759"/>
<dbReference type="InterPro" id="IPR024607">
    <property type="entry name" value="Sulfatase_CS"/>
</dbReference>